<keyword evidence="1" id="KW-0812">Transmembrane</keyword>
<keyword evidence="1" id="KW-0472">Membrane</keyword>
<evidence type="ECO:0000256" key="1">
    <source>
        <dbReference type="SAM" id="Phobius"/>
    </source>
</evidence>
<reference evidence="2" key="1">
    <citation type="submission" date="2021-05" db="EMBL/GenBank/DDBJ databases">
        <authorList>
            <person name="Pietrasiak N."/>
            <person name="Ward R."/>
            <person name="Stajich J.E."/>
            <person name="Kurbessoian T."/>
        </authorList>
    </citation>
    <scope>NUCLEOTIDE SEQUENCE</scope>
    <source>
        <strain evidence="2">GSE-TBD4-15B</strain>
    </source>
</reference>
<comment type="caution">
    <text evidence="2">The sequence shown here is derived from an EMBL/GenBank/DDBJ whole genome shotgun (WGS) entry which is preliminary data.</text>
</comment>
<feature type="transmembrane region" description="Helical" evidence="1">
    <location>
        <begin position="175"/>
        <end position="198"/>
    </location>
</feature>
<proteinExistence type="predicted"/>
<feature type="transmembrane region" description="Helical" evidence="1">
    <location>
        <begin position="393"/>
        <end position="412"/>
    </location>
</feature>
<evidence type="ECO:0000313" key="2">
    <source>
        <dbReference type="EMBL" id="MBW4465688.1"/>
    </source>
</evidence>
<keyword evidence="1" id="KW-1133">Transmembrane helix</keyword>
<feature type="transmembrane region" description="Helical" evidence="1">
    <location>
        <begin position="116"/>
        <end position="139"/>
    </location>
</feature>
<organism evidence="2 3">
    <name type="scientific">Pegethrix bostrychoides GSE-TBD4-15B</name>
    <dbReference type="NCBI Taxonomy" id="2839662"/>
    <lineage>
        <taxon>Bacteria</taxon>
        <taxon>Bacillati</taxon>
        <taxon>Cyanobacteriota</taxon>
        <taxon>Cyanophyceae</taxon>
        <taxon>Oculatellales</taxon>
        <taxon>Oculatellaceae</taxon>
        <taxon>Pegethrix</taxon>
    </lineage>
</organism>
<sequence length="572" mass="65300">MFAKRLYATLVPGSRQQVRFWFVASLLVALLYGLLGLQEIWEQDYSVADDARQYLFWMRRWFDPKLFPDDYIADYFQSVTPWGFTAFYRLFALLQIDPLKLSQLLPLPLGLLATSYGFRVCLQLLPMPFVGFLAALLLNQLFWSHDDLASATPRAFMLPLFLAFLNYVMRRAFWPTLAVILLEGLFYPQYLLVFAGILGLRCWRWRRGKLSINREDGRLYLAGLGCCLLVLLPYFLDGLNLDGLNNSPHGAVITAAEARALPDFAAIGRARFWLDDDWQFWLSGSRSGLFPTFKPQLLGLGLLLPLLLYLPRRFPIVRYITPNLAVLAQTTVIALLLFGAAHALLFRLHLPSRYSAYPLRFVLVFAAALVLMLLIEAGLRWLQQPTAQFPRRVLVWGSLLSLSSLLVLYPLYAESFPKTGYQQGQSPPLYAFLAAQPEETLVASLLQEADNIPTFAQRSVLVAPEYAVPYHQGYAVQFRRRAEDLIQAQYTLDAEVLRQFVQRYGIDFWLVDQDSFVAKRLETQWIRQYPAALTAAQQNLAQGQPILEQRQTQCSVLAQQGWKLLSADCLVK</sequence>
<accession>A0A951U4G0</accession>
<reference evidence="2" key="2">
    <citation type="journal article" date="2022" name="Microbiol. Resour. Announc.">
        <title>Metagenome Sequencing to Explore Phylogenomics of Terrestrial Cyanobacteria.</title>
        <authorList>
            <person name="Ward R.D."/>
            <person name="Stajich J.E."/>
            <person name="Johansen J.R."/>
            <person name="Huntemann M."/>
            <person name="Clum A."/>
            <person name="Foster B."/>
            <person name="Foster B."/>
            <person name="Roux S."/>
            <person name="Palaniappan K."/>
            <person name="Varghese N."/>
            <person name="Mukherjee S."/>
            <person name="Reddy T.B.K."/>
            <person name="Daum C."/>
            <person name="Copeland A."/>
            <person name="Chen I.A."/>
            <person name="Ivanova N.N."/>
            <person name="Kyrpides N.C."/>
            <person name="Shapiro N."/>
            <person name="Eloe-Fadrosh E.A."/>
            <person name="Pietrasiak N."/>
        </authorList>
    </citation>
    <scope>NUCLEOTIDE SEQUENCE</scope>
    <source>
        <strain evidence="2">GSE-TBD4-15B</strain>
    </source>
</reference>
<feature type="transmembrane region" description="Helical" evidence="1">
    <location>
        <begin position="323"/>
        <end position="345"/>
    </location>
</feature>
<gene>
    <name evidence="2" type="ORF">KME07_09645</name>
</gene>
<feature type="transmembrane region" description="Helical" evidence="1">
    <location>
        <begin position="219"/>
        <end position="236"/>
    </location>
</feature>
<protein>
    <submittedName>
        <fullName evidence="2">Uncharacterized protein</fullName>
    </submittedName>
</protein>
<feature type="transmembrane region" description="Helical" evidence="1">
    <location>
        <begin position="357"/>
        <end position="381"/>
    </location>
</feature>
<name>A0A951U4G0_9CYAN</name>
<evidence type="ECO:0000313" key="3">
    <source>
        <dbReference type="Proteomes" id="UP000707356"/>
    </source>
</evidence>
<dbReference type="AlphaFoldDB" id="A0A951U4G0"/>
<feature type="transmembrane region" description="Helical" evidence="1">
    <location>
        <begin position="293"/>
        <end position="311"/>
    </location>
</feature>
<dbReference type="EMBL" id="JAHHHV010000059">
    <property type="protein sequence ID" value="MBW4465688.1"/>
    <property type="molecule type" value="Genomic_DNA"/>
</dbReference>
<dbReference type="Proteomes" id="UP000707356">
    <property type="component" value="Unassembled WGS sequence"/>
</dbReference>
<feature type="transmembrane region" description="Helical" evidence="1">
    <location>
        <begin position="20"/>
        <end position="37"/>
    </location>
</feature>